<accession>A0A5N6NS00</accession>
<dbReference type="OrthoDB" id="782808at2759"/>
<gene>
    <name evidence="2" type="ORF">E3N88_19931</name>
</gene>
<dbReference type="PANTHER" id="PTHR35280">
    <property type="entry name" value="F17L21.9"/>
    <property type="match status" value="1"/>
</dbReference>
<keyword evidence="1" id="KW-0812">Transmembrane</keyword>
<comment type="caution">
    <text evidence="2">The sequence shown here is derived from an EMBL/GenBank/DDBJ whole genome shotgun (WGS) entry which is preliminary data.</text>
</comment>
<proteinExistence type="predicted"/>
<evidence type="ECO:0000313" key="2">
    <source>
        <dbReference type="EMBL" id="KAD4983260.1"/>
    </source>
</evidence>
<feature type="transmembrane region" description="Helical" evidence="1">
    <location>
        <begin position="75"/>
        <end position="100"/>
    </location>
</feature>
<sequence>MESATRVEVIKQAIKQVMMEEEEDDDRQRLLLSKLMSQLESDEESKSIDGSNEEERMMMMMMILKELKKVRRQNVITHCLLSVMIILTLGWQISAVSVILKLKDGVTHPFRTMFKALKTKTQPQFHDPLPDPSSSAPLHDLKLPLPKIDLGFHAQH</sequence>
<dbReference type="AlphaFoldDB" id="A0A5N6NS00"/>
<keyword evidence="1" id="KW-0472">Membrane</keyword>
<dbReference type="Proteomes" id="UP000326396">
    <property type="component" value="Linkage Group LG18"/>
</dbReference>
<evidence type="ECO:0000256" key="1">
    <source>
        <dbReference type="SAM" id="Phobius"/>
    </source>
</evidence>
<reference evidence="2 3" key="1">
    <citation type="submission" date="2019-05" db="EMBL/GenBank/DDBJ databases">
        <title>Mikania micrantha, genome provides insights into the molecular mechanism of rapid growth.</title>
        <authorList>
            <person name="Liu B."/>
        </authorList>
    </citation>
    <scope>NUCLEOTIDE SEQUENCE [LARGE SCALE GENOMIC DNA]</scope>
    <source>
        <strain evidence="2">NLD-2019</strain>
        <tissue evidence="2">Leaf</tissue>
    </source>
</reference>
<name>A0A5N6NS00_9ASTR</name>
<evidence type="ECO:0000313" key="3">
    <source>
        <dbReference type="Proteomes" id="UP000326396"/>
    </source>
</evidence>
<organism evidence="2 3">
    <name type="scientific">Mikania micrantha</name>
    <name type="common">bitter vine</name>
    <dbReference type="NCBI Taxonomy" id="192012"/>
    <lineage>
        <taxon>Eukaryota</taxon>
        <taxon>Viridiplantae</taxon>
        <taxon>Streptophyta</taxon>
        <taxon>Embryophyta</taxon>
        <taxon>Tracheophyta</taxon>
        <taxon>Spermatophyta</taxon>
        <taxon>Magnoliopsida</taxon>
        <taxon>eudicotyledons</taxon>
        <taxon>Gunneridae</taxon>
        <taxon>Pentapetalae</taxon>
        <taxon>asterids</taxon>
        <taxon>campanulids</taxon>
        <taxon>Asterales</taxon>
        <taxon>Asteraceae</taxon>
        <taxon>Asteroideae</taxon>
        <taxon>Heliantheae alliance</taxon>
        <taxon>Eupatorieae</taxon>
        <taxon>Mikania</taxon>
    </lineage>
</organism>
<dbReference type="PANTHER" id="PTHR35280:SF1">
    <property type="entry name" value="F17L21.9"/>
    <property type="match status" value="1"/>
</dbReference>
<keyword evidence="3" id="KW-1185">Reference proteome</keyword>
<keyword evidence="1" id="KW-1133">Transmembrane helix</keyword>
<dbReference type="EMBL" id="SZYD01000010">
    <property type="protein sequence ID" value="KAD4983260.1"/>
    <property type="molecule type" value="Genomic_DNA"/>
</dbReference>
<protein>
    <submittedName>
        <fullName evidence="2">Uncharacterized protein</fullName>
    </submittedName>
</protein>